<dbReference type="KEGG" id="sti:Sthe_0651"/>
<evidence type="ECO:0000256" key="5">
    <source>
        <dbReference type="HAMAP-Rule" id="MF_00358"/>
    </source>
</evidence>
<evidence type="ECO:0000256" key="2">
    <source>
        <dbReference type="ARBA" id="ARBA00022980"/>
    </source>
</evidence>
<dbReference type="InParanoid" id="D1C1H1"/>
<dbReference type="GO" id="GO:1990904">
    <property type="term" value="C:ribonucleoprotein complex"/>
    <property type="evidence" value="ECO:0007669"/>
    <property type="project" value="UniProtKB-KW"/>
</dbReference>
<dbReference type="GO" id="GO:0003735">
    <property type="term" value="F:structural constituent of ribosome"/>
    <property type="evidence" value="ECO:0007669"/>
    <property type="project" value="InterPro"/>
</dbReference>
<dbReference type="Proteomes" id="UP000002027">
    <property type="component" value="Chromosome 1"/>
</dbReference>
<dbReference type="InterPro" id="IPR038380">
    <property type="entry name" value="Ribosomal_bS21_sf"/>
</dbReference>
<evidence type="ECO:0000256" key="3">
    <source>
        <dbReference type="ARBA" id="ARBA00023274"/>
    </source>
</evidence>
<reference evidence="8" key="1">
    <citation type="submission" date="2009-11" db="EMBL/GenBank/DDBJ databases">
        <title>The complete chromosome 1 of Sphaerobacter thermophilus DSM 20745.</title>
        <authorList>
            <person name="Lucas S."/>
            <person name="Copeland A."/>
            <person name="Lapidus A."/>
            <person name="Glavina del Rio T."/>
            <person name="Dalin E."/>
            <person name="Tice H."/>
            <person name="Bruce D."/>
            <person name="Goodwin L."/>
            <person name="Pitluck S."/>
            <person name="Kyrpides N."/>
            <person name="Mavromatis K."/>
            <person name="Ivanova N."/>
            <person name="Mikhailova N."/>
            <person name="LaButti K.M."/>
            <person name="Clum A."/>
            <person name="Sun H.I."/>
            <person name="Brettin T."/>
            <person name="Detter J.C."/>
            <person name="Han C."/>
            <person name="Larimer F."/>
            <person name="Land M."/>
            <person name="Hauser L."/>
            <person name="Markowitz V."/>
            <person name="Cheng J.F."/>
            <person name="Hugenholtz P."/>
            <person name="Woyke T."/>
            <person name="Wu D."/>
            <person name="Steenblock K."/>
            <person name="Schneider S."/>
            <person name="Pukall R."/>
            <person name="Goeker M."/>
            <person name="Klenk H.P."/>
            <person name="Eisen J.A."/>
        </authorList>
    </citation>
    <scope>NUCLEOTIDE SEQUENCE [LARGE SCALE GENOMIC DNA]</scope>
    <source>
        <strain evidence="8">ATCC 49802 / DSM 20745 / S 6022</strain>
    </source>
</reference>
<feature type="compositionally biased region" description="Basic residues" evidence="6">
    <location>
        <begin position="50"/>
        <end position="64"/>
    </location>
</feature>
<dbReference type="HAMAP" id="MF_00358">
    <property type="entry name" value="Ribosomal_bS21"/>
    <property type="match status" value="1"/>
</dbReference>
<name>D1C1H1_SPHTD</name>
<dbReference type="NCBIfam" id="TIGR00030">
    <property type="entry name" value="S21p"/>
    <property type="match status" value="1"/>
</dbReference>
<dbReference type="Gene3D" id="1.20.5.1150">
    <property type="entry name" value="Ribosomal protein S8"/>
    <property type="match status" value="1"/>
</dbReference>
<evidence type="ECO:0000256" key="4">
    <source>
        <dbReference type="ARBA" id="ARBA00035135"/>
    </source>
</evidence>
<dbReference type="GO" id="GO:0005840">
    <property type="term" value="C:ribosome"/>
    <property type="evidence" value="ECO:0007669"/>
    <property type="project" value="UniProtKB-KW"/>
</dbReference>
<dbReference type="AlphaFoldDB" id="D1C1H1"/>
<dbReference type="eggNOG" id="COG0828">
    <property type="taxonomic scope" value="Bacteria"/>
</dbReference>
<evidence type="ECO:0000313" key="8">
    <source>
        <dbReference type="Proteomes" id="UP000002027"/>
    </source>
</evidence>
<keyword evidence="2 5" id="KW-0689">Ribosomal protein</keyword>
<evidence type="ECO:0000256" key="1">
    <source>
        <dbReference type="ARBA" id="ARBA00006640"/>
    </source>
</evidence>
<dbReference type="InterPro" id="IPR001911">
    <property type="entry name" value="Ribosomal_bS21"/>
</dbReference>
<dbReference type="FunCoup" id="D1C1H1">
    <property type="interactions" value="244"/>
</dbReference>
<keyword evidence="3 5" id="KW-0687">Ribonucleoprotein</keyword>
<evidence type="ECO:0000313" key="7">
    <source>
        <dbReference type="EMBL" id="ACZ38088.1"/>
    </source>
</evidence>
<comment type="similarity">
    <text evidence="1 5">Belongs to the bacterial ribosomal protein bS21 family.</text>
</comment>
<dbReference type="RefSeq" id="WP_012871135.1">
    <property type="nucleotide sequence ID" value="NC_013523.1"/>
</dbReference>
<keyword evidence="8" id="KW-1185">Reference proteome</keyword>
<feature type="region of interest" description="Disordered" evidence="6">
    <location>
        <begin position="42"/>
        <end position="70"/>
    </location>
</feature>
<dbReference type="Pfam" id="PF01165">
    <property type="entry name" value="Ribosomal_S21"/>
    <property type="match status" value="1"/>
</dbReference>
<protein>
    <recommendedName>
        <fullName evidence="4 5">Small ribosomal subunit protein bS21</fullName>
    </recommendedName>
</protein>
<organism evidence="7 8">
    <name type="scientific">Sphaerobacter thermophilus (strain ATCC 49802 / DSM 20745 / KCCM 41009 / NCIMB 13125 / S 6022)</name>
    <dbReference type="NCBI Taxonomy" id="479434"/>
    <lineage>
        <taxon>Bacteria</taxon>
        <taxon>Pseudomonadati</taxon>
        <taxon>Thermomicrobiota</taxon>
        <taxon>Thermomicrobia</taxon>
        <taxon>Sphaerobacterales</taxon>
        <taxon>Sphaerobacterineae</taxon>
        <taxon>Sphaerobacteraceae</taxon>
        <taxon>Sphaerobacter</taxon>
    </lineage>
</organism>
<reference evidence="7 8" key="2">
    <citation type="journal article" date="2010" name="Stand. Genomic Sci.">
        <title>Complete genome sequence of Desulfohalobium retbaense type strain (HR(100)).</title>
        <authorList>
            <person name="Spring S."/>
            <person name="Nolan M."/>
            <person name="Lapidus A."/>
            <person name="Glavina Del Rio T."/>
            <person name="Copeland A."/>
            <person name="Tice H."/>
            <person name="Cheng J.F."/>
            <person name="Lucas S."/>
            <person name="Land M."/>
            <person name="Chen F."/>
            <person name="Bruce D."/>
            <person name="Goodwin L."/>
            <person name="Pitluck S."/>
            <person name="Ivanova N."/>
            <person name="Mavromatis K."/>
            <person name="Mikhailova N."/>
            <person name="Pati A."/>
            <person name="Chen A."/>
            <person name="Palaniappan K."/>
            <person name="Hauser L."/>
            <person name="Chang Y.J."/>
            <person name="Jeffries C.D."/>
            <person name="Munk C."/>
            <person name="Kiss H."/>
            <person name="Chain P."/>
            <person name="Han C."/>
            <person name="Brettin T."/>
            <person name="Detter J.C."/>
            <person name="Schuler E."/>
            <person name="Goker M."/>
            <person name="Rohde M."/>
            <person name="Bristow J."/>
            <person name="Eisen J.A."/>
            <person name="Markowitz V."/>
            <person name="Hugenholtz P."/>
            <person name="Kyrpides N.C."/>
            <person name="Klenk H.P."/>
        </authorList>
    </citation>
    <scope>NUCLEOTIDE SEQUENCE [LARGE SCALE GENOMIC DNA]</scope>
    <source>
        <strain evidence="8">ATCC 49802 / DSM 20745 / S 6022</strain>
    </source>
</reference>
<dbReference type="EMBL" id="CP001823">
    <property type="protein sequence ID" value="ACZ38088.1"/>
    <property type="molecule type" value="Genomic_DNA"/>
</dbReference>
<dbReference type="STRING" id="479434.Sthe_0651"/>
<gene>
    <name evidence="5" type="primary">rpsU</name>
    <name evidence="7" type="ordered locus">Sthe_0651</name>
</gene>
<accession>D1C1H1</accession>
<evidence type="ECO:0000256" key="6">
    <source>
        <dbReference type="SAM" id="MobiDB-lite"/>
    </source>
</evidence>
<proteinExistence type="inferred from homology"/>
<dbReference type="GO" id="GO:0006412">
    <property type="term" value="P:translation"/>
    <property type="evidence" value="ECO:0007669"/>
    <property type="project" value="UniProtKB-UniRule"/>
</dbReference>
<sequence length="70" mass="8575">MIRLVRVELRDSESFDSLLRRFTKEVQKSGLLRDYRSKRRFVSKSEQRRAKARKAEHKRRRKLAKMAQQQ</sequence>
<dbReference type="HOGENOM" id="CLU_203308_0_0_0"/>